<evidence type="ECO:0000256" key="3">
    <source>
        <dbReference type="ARBA" id="ARBA00022989"/>
    </source>
</evidence>
<sequence length="173" mass="18263">MSAFPTAFRIAQTVGISGSFWLSGNISALSLLTVPALVESKPSSGVQSTTLAKQWKLLYNKGKSQNPPVALATSAAFLYLAWALRSEGHFSHLASNNTVLFYSSAAALVLGIVPHTILGMTSTNDKLIASADNSSTAKDSEIDQLLNRWKVLNGIRGLWPLAGGLLGLAAVFC</sequence>
<dbReference type="GO" id="GO:0016020">
    <property type="term" value="C:membrane"/>
    <property type="evidence" value="ECO:0007669"/>
    <property type="project" value="UniProtKB-SubCell"/>
</dbReference>
<proteinExistence type="inferred from homology"/>
<evidence type="ECO:0000256" key="1">
    <source>
        <dbReference type="ARBA" id="ARBA00004141"/>
    </source>
</evidence>
<keyword evidence="4" id="KW-0503">Monooxygenase</keyword>
<organism evidence="8 9">
    <name type="scientific">Aspergillus wentii DTO 134E9</name>
    <dbReference type="NCBI Taxonomy" id="1073089"/>
    <lineage>
        <taxon>Eukaryota</taxon>
        <taxon>Fungi</taxon>
        <taxon>Dikarya</taxon>
        <taxon>Ascomycota</taxon>
        <taxon>Pezizomycotina</taxon>
        <taxon>Eurotiomycetes</taxon>
        <taxon>Eurotiomycetidae</taxon>
        <taxon>Eurotiales</taxon>
        <taxon>Aspergillaceae</taxon>
        <taxon>Aspergillus</taxon>
        <taxon>Aspergillus subgen. Cremei</taxon>
    </lineage>
</organism>
<comment type="subcellular location">
    <subcellularLocation>
        <location evidence="1">Membrane</location>
        <topology evidence="1">Multi-pass membrane protein</topology>
    </subcellularLocation>
</comment>
<keyword evidence="2 7" id="KW-0812">Transmembrane</keyword>
<evidence type="ECO:0000313" key="9">
    <source>
        <dbReference type="Proteomes" id="UP000184383"/>
    </source>
</evidence>
<keyword evidence="5 7" id="KW-0472">Membrane</keyword>
<reference evidence="9" key="1">
    <citation type="journal article" date="2017" name="Genome Biol.">
        <title>Comparative genomics reveals high biological diversity and specific adaptations in the industrially and medically important fungal genus Aspergillus.</title>
        <authorList>
            <person name="de Vries R.P."/>
            <person name="Riley R."/>
            <person name="Wiebenga A."/>
            <person name="Aguilar-Osorio G."/>
            <person name="Amillis S."/>
            <person name="Uchima C.A."/>
            <person name="Anderluh G."/>
            <person name="Asadollahi M."/>
            <person name="Askin M."/>
            <person name="Barry K."/>
            <person name="Battaglia E."/>
            <person name="Bayram O."/>
            <person name="Benocci T."/>
            <person name="Braus-Stromeyer S.A."/>
            <person name="Caldana C."/>
            <person name="Canovas D."/>
            <person name="Cerqueira G.C."/>
            <person name="Chen F."/>
            <person name="Chen W."/>
            <person name="Choi C."/>
            <person name="Clum A."/>
            <person name="Dos Santos R.A."/>
            <person name="Damasio A.R."/>
            <person name="Diallinas G."/>
            <person name="Emri T."/>
            <person name="Fekete E."/>
            <person name="Flipphi M."/>
            <person name="Freyberg S."/>
            <person name="Gallo A."/>
            <person name="Gournas C."/>
            <person name="Habgood R."/>
            <person name="Hainaut M."/>
            <person name="Harispe M.L."/>
            <person name="Henrissat B."/>
            <person name="Hilden K.S."/>
            <person name="Hope R."/>
            <person name="Hossain A."/>
            <person name="Karabika E."/>
            <person name="Karaffa L."/>
            <person name="Karanyi Z."/>
            <person name="Krasevec N."/>
            <person name="Kuo A."/>
            <person name="Kusch H."/>
            <person name="LaButti K."/>
            <person name="Lagendijk E.L."/>
            <person name="Lapidus A."/>
            <person name="Levasseur A."/>
            <person name="Lindquist E."/>
            <person name="Lipzen A."/>
            <person name="Logrieco A.F."/>
            <person name="MacCabe A."/>
            <person name="Maekelae M.R."/>
            <person name="Malavazi I."/>
            <person name="Melin P."/>
            <person name="Meyer V."/>
            <person name="Mielnichuk N."/>
            <person name="Miskei M."/>
            <person name="Molnar A.P."/>
            <person name="Mule G."/>
            <person name="Ngan C.Y."/>
            <person name="Orejas M."/>
            <person name="Orosz E."/>
            <person name="Ouedraogo J.P."/>
            <person name="Overkamp K.M."/>
            <person name="Park H.-S."/>
            <person name="Perrone G."/>
            <person name="Piumi F."/>
            <person name="Punt P.J."/>
            <person name="Ram A.F."/>
            <person name="Ramon A."/>
            <person name="Rauscher S."/>
            <person name="Record E."/>
            <person name="Riano-Pachon D.M."/>
            <person name="Robert V."/>
            <person name="Roehrig J."/>
            <person name="Ruller R."/>
            <person name="Salamov A."/>
            <person name="Salih N.S."/>
            <person name="Samson R.A."/>
            <person name="Sandor E."/>
            <person name="Sanguinetti M."/>
            <person name="Schuetze T."/>
            <person name="Sepcic K."/>
            <person name="Shelest E."/>
            <person name="Sherlock G."/>
            <person name="Sophianopoulou V."/>
            <person name="Squina F.M."/>
            <person name="Sun H."/>
            <person name="Susca A."/>
            <person name="Todd R.B."/>
            <person name="Tsang A."/>
            <person name="Unkles S.E."/>
            <person name="van de Wiele N."/>
            <person name="van Rossen-Uffink D."/>
            <person name="Oliveira J.V."/>
            <person name="Vesth T.C."/>
            <person name="Visser J."/>
            <person name="Yu J.-H."/>
            <person name="Zhou M."/>
            <person name="Andersen M.R."/>
            <person name="Archer D.B."/>
            <person name="Baker S.E."/>
            <person name="Benoit I."/>
            <person name="Brakhage A.A."/>
            <person name="Braus G.H."/>
            <person name="Fischer R."/>
            <person name="Frisvad J.C."/>
            <person name="Goldman G.H."/>
            <person name="Houbraken J."/>
            <person name="Oakley B."/>
            <person name="Pocsi I."/>
            <person name="Scazzocchio C."/>
            <person name="Seiboth B."/>
            <person name="vanKuyk P.A."/>
            <person name="Wortman J."/>
            <person name="Dyer P.S."/>
            <person name="Grigoriev I.V."/>
        </authorList>
    </citation>
    <scope>NUCLEOTIDE SEQUENCE [LARGE SCALE GENOMIC DNA]</scope>
    <source>
        <strain evidence="9">DTO 134E9</strain>
    </source>
</reference>
<evidence type="ECO:0000256" key="5">
    <source>
        <dbReference type="ARBA" id="ARBA00023136"/>
    </source>
</evidence>
<feature type="transmembrane region" description="Helical" evidence="7">
    <location>
        <begin position="66"/>
        <end position="84"/>
    </location>
</feature>
<evidence type="ECO:0008006" key="10">
    <source>
        <dbReference type="Google" id="ProtNLM"/>
    </source>
</evidence>
<dbReference type="RefSeq" id="XP_040685194.1">
    <property type="nucleotide sequence ID" value="XM_040836546.1"/>
</dbReference>
<evidence type="ECO:0000256" key="4">
    <source>
        <dbReference type="ARBA" id="ARBA00023033"/>
    </source>
</evidence>
<keyword evidence="3 7" id="KW-1133">Transmembrane helix</keyword>
<dbReference type="AlphaFoldDB" id="A0A1L9R9I2"/>
<accession>A0A1L9R9I2</accession>
<evidence type="ECO:0000313" key="8">
    <source>
        <dbReference type="EMBL" id="OJJ31517.1"/>
    </source>
</evidence>
<dbReference type="PANTHER" id="PTHR35042:SF1">
    <property type="entry name" value="DUF1772-DOMAIN-CONTAINING PROTEIN"/>
    <property type="match status" value="1"/>
</dbReference>
<keyword evidence="4" id="KW-0560">Oxidoreductase</keyword>
<dbReference type="InterPro" id="IPR013901">
    <property type="entry name" value="Anthrone_oxy"/>
</dbReference>
<dbReference type="PANTHER" id="PTHR35042">
    <property type="entry name" value="ANTHRONE OXYGENASE ENCC"/>
    <property type="match status" value="1"/>
</dbReference>
<dbReference type="GeneID" id="63752394"/>
<evidence type="ECO:0000256" key="7">
    <source>
        <dbReference type="SAM" id="Phobius"/>
    </source>
</evidence>
<name>A0A1L9R9I2_ASPWE</name>
<dbReference type="OrthoDB" id="5954308at2759"/>
<gene>
    <name evidence="8" type="ORF">ASPWEDRAFT_45458</name>
</gene>
<dbReference type="Pfam" id="PF08592">
    <property type="entry name" value="Anthrone_oxy"/>
    <property type="match status" value="1"/>
</dbReference>
<feature type="transmembrane region" description="Helical" evidence="7">
    <location>
        <begin position="99"/>
        <end position="118"/>
    </location>
</feature>
<evidence type="ECO:0000256" key="6">
    <source>
        <dbReference type="ARBA" id="ARBA00034313"/>
    </source>
</evidence>
<dbReference type="VEuPathDB" id="FungiDB:ASPWEDRAFT_45458"/>
<comment type="similarity">
    <text evidence="6">Belongs to the anthrone oxygenase family.</text>
</comment>
<feature type="transmembrane region" description="Helical" evidence="7">
    <location>
        <begin position="20"/>
        <end position="38"/>
    </location>
</feature>
<dbReference type="GO" id="GO:0004497">
    <property type="term" value="F:monooxygenase activity"/>
    <property type="evidence" value="ECO:0007669"/>
    <property type="project" value="UniProtKB-KW"/>
</dbReference>
<protein>
    <recommendedName>
        <fullName evidence="10">DUF1772 domain-containing protein</fullName>
    </recommendedName>
</protein>
<dbReference type="Proteomes" id="UP000184383">
    <property type="component" value="Unassembled WGS sequence"/>
</dbReference>
<keyword evidence="9" id="KW-1185">Reference proteome</keyword>
<dbReference type="STRING" id="1073089.A0A1L9R9I2"/>
<dbReference type="EMBL" id="KV878216">
    <property type="protein sequence ID" value="OJJ31517.1"/>
    <property type="molecule type" value="Genomic_DNA"/>
</dbReference>
<evidence type="ECO:0000256" key="2">
    <source>
        <dbReference type="ARBA" id="ARBA00022692"/>
    </source>
</evidence>